<dbReference type="InterPro" id="IPR029063">
    <property type="entry name" value="SAM-dependent_MTases_sf"/>
</dbReference>
<keyword evidence="1" id="KW-0472">Membrane</keyword>
<dbReference type="Gene3D" id="3.40.50.150">
    <property type="entry name" value="Vaccinia Virus protein VP39"/>
    <property type="match status" value="1"/>
</dbReference>
<gene>
    <name evidence="3" type="ORF">S06H3_34994</name>
</gene>
<feature type="transmembrane region" description="Helical" evidence="1">
    <location>
        <begin position="6"/>
        <end position="25"/>
    </location>
</feature>
<accession>X1NM42</accession>
<dbReference type="Pfam" id="PF08241">
    <property type="entry name" value="Methyltransf_11"/>
    <property type="match status" value="1"/>
</dbReference>
<dbReference type="AlphaFoldDB" id="X1NM42"/>
<protein>
    <recommendedName>
        <fullName evidence="2">Methyltransferase type 11 domain-containing protein</fullName>
    </recommendedName>
</protein>
<dbReference type="EMBL" id="BARV01021071">
    <property type="protein sequence ID" value="GAI19754.1"/>
    <property type="molecule type" value="Genomic_DNA"/>
</dbReference>
<dbReference type="GO" id="GO:0008757">
    <property type="term" value="F:S-adenosylmethionine-dependent methyltransferase activity"/>
    <property type="evidence" value="ECO:0007669"/>
    <property type="project" value="InterPro"/>
</dbReference>
<organism evidence="3">
    <name type="scientific">marine sediment metagenome</name>
    <dbReference type="NCBI Taxonomy" id="412755"/>
    <lineage>
        <taxon>unclassified sequences</taxon>
        <taxon>metagenomes</taxon>
        <taxon>ecological metagenomes</taxon>
    </lineage>
</organism>
<dbReference type="InterPro" id="IPR013216">
    <property type="entry name" value="Methyltransf_11"/>
</dbReference>
<sequence length="169" mass="18525">MKAIGAVGIGVATTLISTVIINAVYHAEIKKRAFNYAKSLAGEKGIINLGAGPHRTLLATKVIARSPEVAVNLDIVPNGLPNFIQWDIEKGLPFGDKIFDVAFASHVLEHLDDWEFALSEVTRVADHVVIVLPHPLSLTGWLDPSHKQHFSREDMANMERAFPNVKVLC</sequence>
<keyword evidence="1" id="KW-0812">Transmembrane</keyword>
<comment type="caution">
    <text evidence="3">The sequence shown here is derived from an EMBL/GenBank/DDBJ whole genome shotgun (WGS) entry which is preliminary data.</text>
</comment>
<feature type="domain" description="Methyltransferase type 11" evidence="2">
    <location>
        <begin position="75"/>
        <end position="125"/>
    </location>
</feature>
<reference evidence="3" key="1">
    <citation type="journal article" date="2014" name="Front. Microbiol.">
        <title>High frequency of phylogenetically diverse reductive dehalogenase-homologous genes in deep subseafloor sedimentary metagenomes.</title>
        <authorList>
            <person name="Kawai M."/>
            <person name="Futagami T."/>
            <person name="Toyoda A."/>
            <person name="Takaki Y."/>
            <person name="Nishi S."/>
            <person name="Hori S."/>
            <person name="Arai W."/>
            <person name="Tsubouchi T."/>
            <person name="Morono Y."/>
            <person name="Uchiyama I."/>
            <person name="Ito T."/>
            <person name="Fujiyama A."/>
            <person name="Inagaki F."/>
            <person name="Takami H."/>
        </authorList>
    </citation>
    <scope>NUCLEOTIDE SEQUENCE</scope>
    <source>
        <strain evidence="3">Expedition CK06-06</strain>
    </source>
</reference>
<evidence type="ECO:0000256" key="1">
    <source>
        <dbReference type="SAM" id="Phobius"/>
    </source>
</evidence>
<name>X1NM42_9ZZZZ</name>
<dbReference type="SUPFAM" id="SSF53335">
    <property type="entry name" value="S-adenosyl-L-methionine-dependent methyltransferases"/>
    <property type="match status" value="1"/>
</dbReference>
<evidence type="ECO:0000313" key="3">
    <source>
        <dbReference type="EMBL" id="GAI19754.1"/>
    </source>
</evidence>
<evidence type="ECO:0000259" key="2">
    <source>
        <dbReference type="Pfam" id="PF08241"/>
    </source>
</evidence>
<proteinExistence type="predicted"/>
<keyword evidence="1" id="KW-1133">Transmembrane helix</keyword>